<feature type="transmembrane region" description="Helical" evidence="1">
    <location>
        <begin position="15"/>
        <end position="40"/>
    </location>
</feature>
<evidence type="ECO:0000313" key="3">
    <source>
        <dbReference type="Proteomes" id="UP001232148"/>
    </source>
</evidence>
<reference evidence="2" key="1">
    <citation type="submission" date="2021-06" db="EMBL/GenBank/DDBJ databases">
        <title>Comparative genomics, transcriptomics and evolutionary studies reveal genomic signatures of adaptation to plant cell wall in hemibiotrophic fungi.</title>
        <authorList>
            <consortium name="DOE Joint Genome Institute"/>
            <person name="Baroncelli R."/>
            <person name="Diaz J.F."/>
            <person name="Benocci T."/>
            <person name="Peng M."/>
            <person name="Battaglia E."/>
            <person name="Haridas S."/>
            <person name="Andreopoulos W."/>
            <person name="Labutti K."/>
            <person name="Pangilinan J."/>
            <person name="Floch G.L."/>
            <person name="Makela M.R."/>
            <person name="Henrissat B."/>
            <person name="Grigoriev I.V."/>
            <person name="Crouch J.A."/>
            <person name="De Vries R.P."/>
            <person name="Sukno S.A."/>
            <person name="Thon M.R."/>
        </authorList>
    </citation>
    <scope>NUCLEOTIDE SEQUENCE</scope>
    <source>
        <strain evidence="2">MAFF235873</strain>
    </source>
</reference>
<evidence type="ECO:0000313" key="2">
    <source>
        <dbReference type="EMBL" id="KAK2025077.1"/>
    </source>
</evidence>
<dbReference type="Proteomes" id="UP001232148">
    <property type="component" value="Unassembled WGS sequence"/>
</dbReference>
<dbReference type="AlphaFoldDB" id="A0AAD9LY21"/>
<organism evidence="2 3">
    <name type="scientific">Colletotrichum zoysiae</name>
    <dbReference type="NCBI Taxonomy" id="1216348"/>
    <lineage>
        <taxon>Eukaryota</taxon>
        <taxon>Fungi</taxon>
        <taxon>Dikarya</taxon>
        <taxon>Ascomycota</taxon>
        <taxon>Pezizomycotina</taxon>
        <taxon>Sordariomycetes</taxon>
        <taxon>Hypocreomycetidae</taxon>
        <taxon>Glomerellales</taxon>
        <taxon>Glomerellaceae</taxon>
        <taxon>Colletotrichum</taxon>
        <taxon>Colletotrichum graminicola species complex</taxon>
    </lineage>
</organism>
<sequence length="123" mass="13888">MKAKRNYGGQRRERLLFFFTPFRVSVFSFVFLLGFVLFIFPPPPPPPFPFLVNLAGRVRDLWQRDLLPTPNESSKIGGFFFGLIPRGGIYLVQRGIKKTKGEGGRDGGGRLRSLDSASTLLRL</sequence>
<gene>
    <name evidence="2" type="ORF">LX32DRAFT_71228</name>
</gene>
<keyword evidence="1" id="KW-0812">Transmembrane</keyword>
<accession>A0AAD9LY21</accession>
<evidence type="ECO:0008006" key="4">
    <source>
        <dbReference type="Google" id="ProtNLM"/>
    </source>
</evidence>
<protein>
    <recommendedName>
        <fullName evidence="4">Transmembrane protein</fullName>
    </recommendedName>
</protein>
<evidence type="ECO:0000256" key="1">
    <source>
        <dbReference type="SAM" id="Phobius"/>
    </source>
</evidence>
<comment type="caution">
    <text evidence="2">The sequence shown here is derived from an EMBL/GenBank/DDBJ whole genome shotgun (WGS) entry which is preliminary data.</text>
</comment>
<proteinExistence type="predicted"/>
<keyword evidence="1" id="KW-0472">Membrane</keyword>
<dbReference type="EMBL" id="MU842946">
    <property type="protein sequence ID" value="KAK2025077.1"/>
    <property type="molecule type" value="Genomic_DNA"/>
</dbReference>
<keyword evidence="1" id="KW-1133">Transmembrane helix</keyword>
<name>A0AAD9LY21_9PEZI</name>
<keyword evidence="3" id="KW-1185">Reference proteome</keyword>